<dbReference type="AlphaFoldDB" id="K0SE15"/>
<gene>
    <name evidence="2" type="ORF">THAOC_14916</name>
</gene>
<feature type="region of interest" description="Disordered" evidence="1">
    <location>
        <begin position="1"/>
        <end position="47"/>
    </location>
</feature>
<comment type="caution">
    <text evidence="2">The sequence shown here is derived from an EMBL/GenBank/DDBJ whole genome shotgun (WGS) entry which is preliminary data.</text>
</comment>
<sequence>NIKSEDSLTLLEEDEEAGRGGSDEGGGLRVQKSLDASVDSGPDAEAVTPSTIQASLEAMNAPAELKEATALLMQSALLDESTARLLASDILEEPLDTSDEARQGADGANTKSDSIPGDCHIGVADTTQEDEEEDGPPSEGSSLLTSSKNEALLKPSIFTMHK</sequence>
<feature type="region of interest" description="Disordered" evidence="1">
    <location>
        <begin position="92"/>
        <end position="149"/>
    </location>
</feature>
<dbReference type="Proteomes" id="UP000266841">
    <property type="component" value="Unassembled WGS sequence"/>
</dbReference>
<accession>K0SE15</accession>
<organism evidence="2 3">
    <name type="scientific">Thalassiosira oceanica</name>
    <name type="common">Marine diatom</name>
    <dbReference type="NCBI Taxonomy" id="159749"/>
    <lineage>
        <taxon>Eukaryota</taxon>
        <taxon>Sar</taxon>
        <taxon>Stramenopiles</taxon>
        <taxon>Ochrophyta</taxon>
        <taxon>Bacillariophyta</taxon>
        <taxon>Coscinodiscophyceae</taxon>
        <taxon>Thalassiosirophycidae</taxon>
        <taxon>Thalassiosirales</taxon>
        <taxon>Thalassiosiraceae</taxon>
        <taxon>Thalassiosira</taxon>
    </lineage>
</organism>
<evidence type="ECO:0000256" key="1">
    <source>
        <dbReference type="SAM" id="MobiDB-lite"/>
    </source>
</evidence>
<name>K0SE15_THAOC</name>
<reference evidence="2 3" key="1">
    <citation type="journal article" date="2012" name="Genome Biol.">
        <title>Genome and low-iron response of an oceanic diatom adapted to chronic iron limitation.</title>
        <authorList>
            <person name="Lommer M."/>
            <person name="Specht M."/>
            <person name="Roy A.S."/>
            <person name="Kraemer L."/>
            <person name="Andreson R."/>
            <person name="Gutowska M.A."/>
            <person name="Wolf J."/>
            <person name="Bergner S.V."/>
            <person name="Schilhabel M.B."/>
            <person name="Klostermeier U.C."/>
            <person name="Beiko R.G."/>
            <person name="Rosenstiel P."/>
            <person name="Hippler M."/>
            <person name="Laroche J."/>
        </authorList>
    </citation>
    <scope>NUCLEOTIDE SEQUENCE [LARGE SCALE GENOMIC DNA]</scope>
    <source>
        <strain evidence="2 3">CCMP1005</strain>
    </source>
</reference>
<dbReference type="EMBL" id="AGNL01017341">
    <property type="protein sequence ID" value="EJK64358.1"/>
    <property type="molecule type" value="Genomic_DNA"/>
</dbReference>
<feature type="non-terminal residue" evidence="2">
    <location>
        <position position="1"/>
    </location>
</feature>
<evidence type="ECO:0000313" key="3">
    <source>
        <dbReference type="Proteomes" id="UP000266841"/>
    </source>
</evidence>
<keyword evidence="3" id="KW-1185">Reference proteome</keyword>
<protein>
    <submittedName>
        <fullName evidence="2">Uncharacterized protein</fullName>
    </submittedName>
</protein>
<evidence type="ECO:0000313" key="2">
    <source>
        <dbReference type="EMBL" id="EJK64358.1"/>
    </source>
</evidence>
<feature type="compositionally biased region" description="Acidic residues" evidence="1">
    <location>
        <begin position="127"/>
        <end position="136"/>
    </location>
</feature>
<proteinExistence type="predicted"/>